<dbReference type="PANTHER" id="PTHR43284">
    <property type="entry name" value="ASPARAGINE SYNTHETASE (GLUTAMINE-HYDROLYZING)"/>
    <property type="match status" value="1"/>
</dbReference>
<dbReference type="Gene3D" id="3.40.50.620">
    <property type="entry name" value="HUPs"/>
    <property type="match status" value="1"/>
</dbReference>
<dbReference type="EMBL" id="QFNK01000069">
    <property type="protein sequence ID" value="PZO87195.1"/>
    <property type="molecule type" value="Genomic_DNA"/>
</dbReference>
<evidence type="ECO:0000256" key="5">
    <source>
        <dbReference type="ARBA" id="ARBA00022840"/>
    </source>
</evidence>
<dbReference type="GO" id="GO:0005829">
    <property type="term" value="C:cytosol"/>
    <property type="evidence" value="ECO:0007669"/>
    <property type="project" value="TreeGrafter"/>
</dbReference>
<feature type="binding site" evidence="9">
    <location>
        <position position="308"/>
    </location>
    <ligand>
        <name>ATP</name>
        <dbReference type="ChEBI" id="CHEBI:30616"/>
    </ligand>
</feature>
<dbReference type="CDD" id="cd01991">
    <property type="entry name" value="Asn_synthase_B_C"/>
    <property type="match status" value="1"/>
</dbReference>
<evidence type="ECO:0000256" key="4">
    <source>
        <dbReference type="ARBA" id="ARBA00022741"/>
    </source>
</evidence>
<dbReference type="Gene3D" id="3.60.20.10">
    <property type="entry name" value="Glutamine Phosphoribosylpyrophosphate, subunit 1, domain 1"/>
    <property type="match status" value="1"/>
</dbReference>
<comment type="caution">
    <text evidence="12">The sequence shown here is derived from an EMBL/GenBank/DDBJ whole genome shotgun (WGS) entry which is preliminary data.</text>
</comment>
<evidence type="ECO:0000256" key="9">
    <source>
        <dbReference type="PIRSR" id="PIRSR001589-2"/>
    </source>
</evidence>
<evidence type="ECO:0000256" key="2">
    <source>
        <dbReference type="ARBA" id="ARBA00005752"/>
    </source>
</evidence>
<keyword evidence="5 9" id="KW-0067">ATP-binding</keyword>
<dbReference type="InterPro" id="IPR006426">
    <property type="entry name" value="Asn_synth_AEB"/>
</dbReference>
<feature type="active site" description="For GATase activity" evidence="8">
    <location>
        <position position="2"/>
    </location>
</feature>
<dbReference type="SUPFAM" id="SSF52402">
    <property type="entry name" value="Adenine nucleotide alpha hydrolases-like"/>
    <property type="match status" value="1"/>
</dbReference>
<comment type="similarity">
    <text evidence="2">Belongs to the asparagine synthetase family.</text>
</comment>
<dbReference type="GO" id="GO:0005524">
    <property type="term" value="F:ATP binding"/>
    <property type="evidence" value="ECO:0007669"/>
    <property type="project" value="UniProtKB-KW"/>
</dbReference>
<dbReference type="InterPro" id="IPR014729">
    <property type="entry name" value="Rossmann-like_a/b/a_fold"/>
</dbReference>
<evidence type="ECO:0000313" key="13">
    <source>
        <dbReference type="Proteomes" id="UP000249557"/>
    </source>
</evidence>
<reference evidence="12 13" key="1">
    <citation type="submission" date="2017-08" db="EMBL/GenBank/DDBJ databases">
        <title>Infants hospitalized years apart are colonized by the same room-sourced microbial strains.</title>
        <authorList>
            <person name="Brooks B."/>
            <person name="Olm M.R."/>
            <person name="Firek B.A."/>
            <person name="Baker R."/>
            <person name="Thomas B.C."/>
            <person name="Morowitz M.J."/>
            <person name="Banfield J.F."/>
        </authorList>
    </citation>
    <scope>NUCLEOTIDE SEQUENCE [LARGE SCALE GENOMIC DNA]</scope>
    <source>
        <strain evidence="12">S2_018_000_R2_104</strain>
    </source>
</reference>
<comment type="pathway">
    <text evidence="1">Amino-acid biosynthesis; L-asparagine biosynthesis; L-asparagine from L-aspartate (L-Gln route): step 1/1.</text>
</comment>
<dbReference type="PANTHER" id="PTHR43284:SF1">
    <property type="entry name" value="ASPARAGINE SYNTHETASE"/>
    <property type="match status" value="1"/>
</dbReference>
<feature type="domain" description="Glutamine amidotransferase type-2" evidence="11">
    <location>
        <begin position="2"/>
        <end position="219"/>
    </location>
</feature>
<dbReference type="GO" id="GO:0006529">
    <property type="term" value="P:asparagine biosynthetic process"/>
    <property type="evidence" value="ECO:0007669"/>
    <property type="project" value="UniProtKB-KW"/>
</dbReference>
<dbReference type="InterPro" id="IPR029055">
    <property type="entry name" value="Ntn_hydrolases_N"/>
</dbReference>
<dbReference type="EC" id="6.3.5.4" evidence="3"/>
<keyword evidence="8" id="KW-0028">Amino-acid biosynthesis</keyword>
<name>A0A2W5BVS7_9BACT</name>
<dbReference type="InterPro" id="IPR033738">
    <property type="entry name" value="AsnB_N"/>
</dbReference>
<comment type="catalytic activity">
    <reaction evidence="7">
        <text>L-aspartate + L-glutamine + ATP + H2O = L-asparagine + L-glutamate + AMP + diphosphate + H(+)</text>
        <dbReference type="Rhea" id="RHEA:12228"/>
        <dbReference type="ChEBI" id="CHEBI:15377"/>
        <dbReference type="ChEBI" id="CHEBI:15378"/>
        <dbReference type="ChEBI" id="CHEBI:29985"/>
        <dbReference type="ChEBI" id="CHEBI:29991"/>
        <dbReference type="ChEBI" id="CHEBI:30616"/>
        <dbReference type="ChEBI" id="CHEBI:33019"/>
        <dbReference type="ChEBI" id="CHEBI:58048"/>
        <dbReference type="ChEBI" id="CHEBI:58359"/>
        <dbReference type="ChEBI" id="CHEBI:456215"/>
        <dbReference type="EC" id="6.3.5.4"/>
    </reaction>
</comment>
<evidence type="ECO:0000256" key="8">
    <source>
        <dbReference type="PIRSR" id="PIRSR001589-1"/>
    </source>
</evidence>
<dbReference type="PIRSF" id="PIRSF001589">
    <property type="entry name" value="Asn_synthetase_glu-h"/>
    <property type="match status" value="1"/>
</dbReference>
<evidence type="ECO:0000313" key="12">
    <source>
        <dbReference type="EMBL" id="PZO87195.1"/>
    </source>
</evidence>
<dbReference type="NCBIfam" id="TIGR01536">
    <property type="entry name" value="asn_synth_AEB"/>
    <property type="match status" value="1"/>
</dbReference>
<proteinExistence type="inferred from homology"/>
<dbReference type="InterPro" id="IPR001962">
    <property type="entry name" value="Asn_synthase"/>
</dbReference>
<dbReference type="Pfam" id="PF00733">
    <property type="entry name" value="Asn_synthase"/>
    <property type="match status" value="1"/>
</dbReference>
<gene>
    <name evidence="12" type="primary">asnB</name>
    <name evidence="12" type="ORF">DI626_04585</name>
</gene>
<keyword evidence="4 9" id="KW-0547">Nucleotide-binding</keyword>
<dbReference type="InterPro" id="IPR017932">
    <property type="entry name" value="GATase_2_dom"/>
</dbReference>
<evidence type="ECO:0000256" key="10">
    <source>
        <dbReference type="PIRSR" id="PIRSR001589-3"/>
    </source>
</evidence>
<dbReference type="CDD" id="cd00712">
    <property type="entry name" value="AsnB"/>
    <property type="match status" value="1"/>
</dbReference>
<feature type="site" description="Important for beta-aspartyl-AMP intermediate formation" evidence="10">
    <location>
        <position position="383"/>
    </location>
</feature>
<dbReference type="Pfam" id="PF13537">
    <property type="entry name" value="GATase_7"/>
    <property type="match status" value="1"/>
</dbReference>
<evidence type="ECO:0000259" key="11">
    <source>
        <dbReference type="PROSITE" id="PS51278"/>
    </source>
</evidence>
<sequence length="648" mass="72565">MCGIAGFFNIKGGQDRQGMAAAGSAMNRAIAHRGPDSNDVWQDPDLPLVIAQGRLAIIDLSVKGLQPMPSHSGRYMIVYNGEVYNFPDLMAQLEGLGHSFNGHSDTEVLLTAIEQWGLNQALQKINGMFAFALWDRQEKQLHLVRDRFGKKPLYVGWSGGAMLFASELKAFHAYPDFTPELNRDTLALYMRFGYVCAPQSIYRNVWQLLPGGRISLHLPTLAHGGDLSKIMERYWSLPRIVEDARAHPVRTGEQDMMDEFERKLSKAVAQRMVSDVPLGAFLSGGIDSSIVVALMQQNATAPVKTFSIGFREDGYDESAYAAKIAAHLGTDHHEFIVGADDAMGVIPKLPDMFDEPFADFSQIPTHMIAAMAKKHVTVALTGDGGDEILGGYQRHTHIPALWNKLGWMPAAAREKAGALLRKIPQQTFDRLNPAYPQFGRRIHRAAQVMAARDAKDLYRSLVELWPVETGLVKGASMPLIPLDDPALWPPGLNLSEEMIYADTLSYRPDDLMVKTDRAAMAVALETRAPLMDYELCEYSWRLPHDMKIRGLEGKWLLRRLLERHVPRAMFDRPKTGFGIPLAQWLKGPLKGWASDLLSPDRIRAQGLLDETLVTARWKDFLDGRAANANANDIWAVLMFQSWHDRWMK</sequence>
<protein>
    <recommendedName>
        <fullName evidence="3">asparagine synthase (glutamine-hydrolyzing)</fullName>
        <ecNumber evidence="3">6.3.5.4</ecNumber>
    </recommendedName>
</protein>
<evidence type="ECO:0000256" key="3">
    <source>
        <dbReference type="ARBA" id="ARBA00012737"/>
    </source>
</evidence>
<dbReference type="PROSITE" id="PS51278">
    <property type="entry name" value="GATASE_TYPE_2"/>
    <property type="match status" value="1"/>
</dbReference>
<dbReference type="InterPro" id="IPR051786">
    <property type="entry name" value="ASN_synthetase/amidase"/>
</dbReference>
<organism evidence="12 13">
    <name type="scientific">Micavibrio aeruginosavorus</name>
    <dbReference type="NCBI Taxonomy" id="349221"/>
    <lineage>
        <taxon>Bacteria</taxon>
        <taxon>Pseudomonadati</taxon>
        <taxon>Bdellovibrionota</taxon>
        <taxon>Bdellovibrionia</taxon>
        <taxon>Bdellovibrionales</taxon>
        <taxon>Pseudobdellovibrionaceae</taxon>
        <taxon>Micavibrio</taxon>
    </lineage>
</organism>
<dbReference type="GO" id="GO:0004066">
    <property type="term" value="F:asparagine synthase (glutamine-hydrolyzing) activity"/>
    <property type="evidence" value="ECO:0007669"/>
    <property type="project" value="UniProtKB-EC"/>
</dbReference>
<feature type="binding site" evidence="9">
    <location>
        <position position="105"/>
    </location>
    <ligand>
        <name>L-glutamine</name>
        <dbReference type="ChEBI" id="CHEBI:58359"/>
    </ligand>
</feature>
<keyword evidence="8" id="KW-0061">Asparagine biosynthesis</keyword>
<accession>A0A2W5BVS7</accession>
<evidence type="ECO:0000256" key="1">
    <source>
        <dbReference type="ARBA" id="ARBA00005187"/>
    </source>
</evidence>
<evidence type="ECO:0000256" key="6">
    <source>
        <dbReference type="ARBA" id="ARBA00022962"/>
    </source>
</evidence>
<dbReference type="Proteomes" id="UP000249557">
    <property type="component" value="Unassembled WGS sequence"/>
</dbReference>
<keyword evidence="6 8" id="KW-0315">Glutamine amidotransferase</keyword>
<dbReference type="SUPFAM" id="SSF56235">
    <property type="entry name" value="N-terminal nucleophile aminohydrolases (Ntn hydrolases)"/>
    <property type="match status" value="1"/>
</dbReference>
<dbReference type="AlphaFoldDB" id="A0A2W5BVS7"/>
<evidence type="ECO:0000256" key="7">
    <source>
        <dbReference type="ARBA" id="ARBA00048741"/>
    </source>
</evidence>